<dbReference type="Proteomes" id="UP001560267">
    <property type="component" value="Unassembled WGS sequence"/>
</dbReference>
<feature type="transmembrane region" description="Helical" evidence="1">
    <location>
        <begin position="238"/>
        <end position="260"/>
    </location>
</feature>
<keyword evidence="1" id="KW-0472">Membrane</keyword>
<keyword evidence="1" id="KW-1133">Transmembrane helix</keyword>
<evidence type="ECO:0000313" key="3">
    <source>
        <dbReference type="Proteomes" id="UP001560267"/>
    </source>
</evidence>
<gene>
    <name evidence="2" type="ORF">AB6A68_00625</name>
</gene>
<comment type="caution">
    <text evidence="2">The sequence shown here is derived from an EMBL/GenBank/DDBJ whole genome shotgun (WGS) entry which is preliminary data.</text>
</comment>
<evidence type="ECO:0000313" key="2">
    <source>
        <dbReference type="EMBL" id="MEX6428349.1"/>
    </source>
</evidence>
<keyword evidence="3" id="KW-1185">Reference proteome</keyword>
<evidence type="ECO:0000256" key="1">
    <source>
        <dbReference type="SAM" id="Phobius"/>
    </source>
</evidence>
<reference evidence="2 3" key="1">
    <citation type="submission" date="2024-07" db="EMBL/GenBank/DDBJ databases">
        <title>Draft Genome Sequence of Ferrimicrobium acidiphilum Strain YE2023, Isolated from a Pulp of Bioleach Reactor.</title>
        <authorList>
            <person name="Elkina Y.A."/>
            <person name="Bulaeva A.G."/>
            <person name="Beletsky A.V."/>
            <person name="Mardanov A.V."/>
        </authorList>
    </citation>
    <scope>NUCLEOTIDE SEQUENCE [LARGE SCALE GENOMIC DNA]</scope>
    <source>
        <strain evidence="2 3">YE2023</strain>
    </source>
</reference>
<keyword evidence="1" id="KW-0812">Transmembrane</keyword>
<accession>A0ABV3XZB9</accession>
<name>A0ABV3XZB9_9ACTN</name>
<organism evidence="2 3">
    <name type="scientific">Ferrimicrobium acidiphilum</name>
    <dbReference type="NCBI Taxonomy" id="121039"/>
    <lineage>
        <taxon>Bacteria</taxon>
        <taxon>Bacillati</taxon>
        <taxon>Actinomycetota</taxon>
        <taxon>Acidimicrobiia</taxon>
        <taxon>Acidimicrobiales</taxon>
        <taxon>Acidimicrobiaceae</taxon>
        <taxon>Ferrimicrobium</taxon>
    </lineage>
</organism>
<protein>
    <recommendedName>
        <fullName evidence="4">Cysteine-rich secretory protein family protein</fullName>
    </recommendedName>
</protein>
<evidence type="ECO:0008006" key="4">
    <source>
        <dbReference type="Google" id="ProtNLM"/>
    </source>
</evidence>
<proteinExistence type="predicted"/>
<dbReference type="EMBL" id="JBFSHR010000002">
    <property type="protein sequence ID" value="MEX6428349.1"/>
    <property type="molecule type" value="Genomic_DNA"/>
</dbReference>
<sequence length="273" mass="29520">MITVALVLLVIAASSLYLSSPRQPQLATNLHDLTIPSGDPNWESACRSAQVPNTAPSCERAALFDLNFARRSEGLALLNLPRGFFERSQANQLHYLVNNERAIRNLPTVPDSSAQLERLARQAAYQARDPSIPPSMAGGSDWAGNFPNALVVDFMWMYEDGFHYTNGGGGSNLDCQTPKASGCWGHRDVILEDASTNTHYGTAFTTRLIPSQALTYADSYTLILAGAPAPFGVANARLLARSIAVIALVMIAAAAVVSLLRRGRGSRRNYKSQ</sequence>